<accession>A0ABP9C893</accession>
<evidence type="ECO:0000256" key="2">
    <source>
        <dbReference type="SAM" id="MobiDB-lite"/>
    </source>
</evidence>
<comment type="caution">
    <text evidence="4">The sequence shown here is derived from an EMBL/GenBank/DDBJ whole genome shotgun (WGS) entry which is preliminary data.</text>
</comment>
<feature type="region of interest" description="Disordered" evidence="2">
    <location>
        <begin position="162"/>
        <end position="188"/>
    </location>
</feature>
<dbReference type="Proteomes" id="UP001500839">
    <property type="component" value="Unassembled WGS sequence"/>
</dbReference>
<feature type="transmembrane region" description="Helical" evidence="3">
    <location>
        <begin position="130"/>
        <end position="159"/>
    </location>
</feature>
<keyword evidence="3" id="KW-0812">Transmembrane</keyword>
<proteinExistence type="predicted"/>
<keyword evidence="5" id="KW-1185">Reference proteome</keyword>
<evidence type="ECO:0000256" key="1">
    <source>
        <dbReference type="NCBIfam" id="TIGR02228"/>
    </source>
</evidence>
<sequence>MPGTGGGGRRAREVALNLGAALGVLCIAATVASVVLGVTPLVFRSGSMSPAIDTGSLALARQIPAGDVREGDIITVDGPGGTPVTHRVVSVDMRGDGSARVRLKGDANTVLDPMPYAITETKRVITHVPYLGYAVSWASSTAMVFAAGVLAGVLLAVAFRPGRGTTSNESTAEDTTEDTSRTEEPSNV</sequence>
<protein>
    <recommendedName>
        <fullName evidence="1">Signal peptidase I</fullName>
        <ecNumber evidence="1">3.4.21.89</ecNumber>
    </recommendedName>
</protein>
<dbReference type="EC" id="3.4.21.89" evidence="1"/>
<evidence type="ECO:0000313" key="4">
    <source>
        <dbReference type="EMBL" id="GAA4806096.1"/>
    </source>
</evidence>
<dbReference type="EMBL" id="BAABKQ010000001">
    <property type="protein sequence ID" value="GAA4806096.1"/>
    <property type="molecule type" value="Genomic_DNA"/>
</dbReference>
<dbReference type="NCBIfam" id="TIGR02228">
    <property type="entry name" value="sigpep_I_arch"/>
    <property type="match status" value="1"/>
</dbReference>
<reference evidence="5" key="1">
    <citation type="journal article" date="2019" name="Int. J. Syst. Evol. Microbiol.">
        <title>The Global Catalogue of Microorganisms (GCM) 10K type strain sequencing project: providing services to taxonomists for standard genome sequencing and annotation.</title>
        <authorList>
            <consortium name="The Broad Institute Genomics Platform"/>
            <consortium name="The Broad Institute Genome Sequencing Center for Infectious Disease"/>
            <person name="Wu L."/>
            <person name="Ma J."/>
        </authorList>
    </citation>
    <scope>NUCLEOTIDE SEQUENCE [LARGE SCALE GENOMIC DNA]</scope>
    <source>
        <strain evidence="5">JCM 18542</strain>
    </source>
</reference>
<dbReference type="CDD" id="cd06530">
    <property type="entry name" value="S26_SPase_I"/>
    <property type="match status" value="1"/>
</dbReference>
<keyword evidence="3" id="KW-1133">Transmembrane helix</keyword>
<dbReference type="RefSeq" id="WP_200172130.1">
    <property type="nucleotide sequence ID" value="NZ_BAABKQ010000001.1"/>
</dbReference>
<feature type="transmembrane region" description="Helical" evidence="3">
    <location>
        <begin position="20"/>
        <end position="43"/>
    </location>
</feature>
<evidence type="ECO:0000256" key="3">
    <source>
        <dbReference type="SAM" id="Phobius"/>
    </source>
</evidence>
<keyword evidence="3" id="KW-0472">Membrane</keyword>
<gene>
    <name evidence="4" type="ORF">GCM10023353_06470</name>
</gene>
<dbReference type="InterPro" id="IPR001733">
    <property type="entry name" value="Peptidase_S26B"/>
</dbReference>
<name>A0ABP9C893_9ACTN</name>
<dbReference type="InterPro" id="IPR019533">
    <property type="entry name" value="Peptidase_S26"/>
</dbReference>
<feature type="compositionally biased region" description="Basic and acidic residues" evidence="2">
    <location>
        <begin position="178"/>
        <end position="188"/>
    </location>
</feature>
<organism evidence="4 5">
    <name type="scientific">Tomitella cavernea</name>
    <dbReference type="NCBI Taxonomy" id="1387982"/>
    <lineage>
        <taxon>Bacteria</taxon>
        <taxon>Bacillati</taxon>
        <taxon>Actinomycetota</taxon>
        <taxon>Actinomycetes</taxon>
        <taxon>Mycobacteriales</taxon>
        <taxon>Tomitella</taxon>
    </lineage>
</organism>
<evidence type="ECO:0000313" key="5">
    <source>
        <dbReference type="Proteomes" id="UP001500839"/>
    </source>
</evidence>